<keyword evidence="3 14" id="KW-0813">Transport</keyword>
<keyword evidence="11 16" id="KW-0472">Membrane</keyword>
<keyword evidence="21" id="KW-1185">Reference proteome</keyword>
<dbReference type="InterPro" id="IPR036257">
    <property type="entry name" value="Cyt_c_oxidase_su2_TM_sf"/>
</dbReference>
<keyword evidence="5 14" id="KW-0812">Transmembrane</keyword>
<dbReference type="InterPro" id="IPR008972">
    <property type="entry name" value="Cupredoxin"/>
</dbReference>
<protein>
    <recommendedName>
        <fullName evidence="15">Cytochrome c oxidase subunit 2</fullName>
        <ecNumber evidence="15">7.1.1.9</ecNumber>
    </recommendedName>
</protein>
<comment type="similarity">
    <text evidence="2 14">Belongs to the cytochrome c oxidase subunit 2 family.</text>
</comment>
<feature type="chain" id="PRO_5041379688" description="Cytochrome c oxidase subunit 2" evidence="17">
    <location>
        <begin position="23"/>
        <end position="301"/>
    </location>
</feature>
<evidence type="ECO:0000256" key="14">
    <source>
        <dbReference type="RuleBase" id="RU000456"/>
    </source>
</evidence>
<dbReference type="InterPro" id="IPR001505">
    <property type="entry name" value="Copper_CuA"/>
</dbReference>
<evidence type="ECO:0000256" key="5">
    <source>
        <dbReference type="ARBA" id="ARBA00022692"/>
    </source>
</evidence>
<evidence type="ECO:0000256" key="2">
    <source>
        <dbReference type="ARBA" id="ARBA00007866"/>
    </source>
</evidence>
<dbReference type="GO" id="GO:0042773">
    <property type="term" value="P:ATP synthesis coupled electron transport"/>
    <property type="evidence" value="ECO:0007669"/>
    <property type="project" value="TreeGrafter"/>
</dbReference>
<dbReference type="RefSeq" id="WP_310798754.1">
    <property type="nucleotide sequence ID" value="NZ_CP123872.1"/>
</dbReference>
<keyword evidence="10 15" id="KW-0186">Copper</keyword>
<evidence type="ECO:0000259" key="19">
    <source>
        <dbReference type="PROSITE" id="PS50999"/>
    </source>
</evidence>
<keyword evidence="4 14" id="KW-0679">Respiratory chain</keyword>
<keyword evidence="7" id="KW-1278">Translocase</keyword>
<evidence type="ECO:0000313" key="20">
    <source>
        <dbReference type="EMBL" id="WND02914.1"/>
    </source>
</evidence>
<dbReference type="PANTHER" id="PTHR22888">
    <property type="entry name" value="CYTOCHROME C OXIDASE, SUBUNIT II"/>
    <property type="match status" value="1"/>
</dbReference>
<keyword evidence="17" id="KW-0732">Signal</keyword>
<dbReference type="GO" id="GO:0016491">
    <property type="term" value="F:oxidoreductase activity"/>
    <property type="evidence" value="ECO:0007669"/>
    <property type="project" value="InterPro"/>
</dbReference>
<comment type="cofactor">
    <cofactor evidence="15">
        <name>Cu cation</name>
        <dbReference type="ChEBI" id="CHEBI:23378"/>
    </cofactor>
    <text evidence="15">Binds a copper A center.</text>
</comment>
<dbReference type="Gene3D" id="2.60.40.420">
    <property type="entry name" value="Cupredoxins - blue copper proteins"/>
    <property type="match status" value="1"/>
</dbReference>
<comment type="function">
    <text evidence="12 15">Subunits I and II form the functional core of the enzyme complex. Electrons originating in cytochrome c are transferred via heme a and Cu(A) to the binuclear center formed by heme a3 and Cu(B).</text>
</comment>
<dbReference type="InterPro" id="IPR011759">
    <property type="entry name" value="Cyt_c_oxidase_su2_TM_dom"/>
</dbReference>
<dbReference type="GO" id="GO:0005507">
    <property type="term" value="F:copper ion binding"/>
    <property type="evidence" value="ECO:0007669"/>
    <property type="project" value="InterPro"/>
</dbReference>
<feature type="domain" description="Cytochrome oxidase subunit II copper A binding" evidence="18">
    <location>
        <begin position="123"/>
        <end position="283"/>
    </location>
</feature>
<accession>A0AA52EI30</accession>
<name>A0AA52EI30_9PROT</name>
<evidence type="ECO:0000256" key="10">
    <source>
        <dbReference type="ARBA" id="ARBA00023008"/>
    </source>
</evidence>
<dbReference type="EC" id="7.1.1.9" evidence="15"/>
<evidence type="ECO:0000259" key="18">
    <source>
        <dbReference type="PROSITE" id="PS50857"/>
    </source>
</evidence>
<dbReference type="Pfam" id="PF00116">
    <property type="entry name" value="COX2"/>
    <property type="match status" value="2"/>
</dbReference>
<dbReference type="PROSITE" id="PS00078">
    <property type="entry name" value="COX2"/>
    <property type="match status" value="1"/>
</dbReference>
<dbReference type="NCBIfam" id="TIGR02866">
    <property type="entry name" value="CoxB"/>
    <property type="match status" value="1"/>
</dbReference>
<dbReference type="EMBL" id="CP123872">
    <property type="protein sequence ID" value="WND02914.1"/>
    <property type="molecule type" value="Genomic_DNA"/>
</dbReference>
<dbReference type="KEGG" id="tmk:QGN29_00870"/>
<comment type="catalytic activity">
    <reaction evidence="13 15">
        <text>4 Fe(II)-[cytochrome c] + O2 + 8 H(+)(in) = 4 Fe(III)-[cytochrome c] + 2 H2O + 4 H(+)(out)</text>
        <dbReference type="Rhea" id="RHEA:11436"/>
        <dbReference type="Rhea" id="RHEA-COMP:10350"/>
        <dbReference type="Rhea" id="RHEA-COMP:14399"/>
        <dbReference type="ChEBI" id="CHEBI:15377"/>
        <dbReference type="ChEBI" id="CHEBI:15378"/>
        <dbReference type="ChEBI" id="CHEBI:15379"/>
        <dbReference type="ChEBI" id="CHEBI:29033"/>
        <dbReference type="ChEBI" id="CHEBI:29034"/>
        <dbReference type="EC" id="7.1.1.9"/>
    </reaction>
</comment>
<evidence type="ECO:0000256" key="8">
    <source>
        <dbReference type="ARBA" id="ARBA00022982"/>
    </source>
</evidence>
<evidence type="ECO:0000256" key="7">
    <source>
        <dbReference type="ARBA" id="ARBA00022967"/>
    </source>
</evidence>
<keyword evidence="8 14" id="KW-0249">Electron transport</keyword>
<dbReference type="PROSITE" id="PS50999">
    <property type="entry name" value="COX2_TM"/>
    <property type="match status" value="1"/>
</dbReference>
<proteinExistence type="inferred from homology"/>
<evidence type="ECO:0000256" key="16">
    <source>
        <dbReference type="SAM" id="Phobius"/>
    </source>
</evidence>
<evidence type="ECO:0000256" key="6">
    <source>
        <dbReference type="ARBA" id="ARBA00022723"/>
    </source>
</evidence>
<dbReference type="InterPro" id="IPR014222">
    <property type="entry name" value="Cyt_c_oxidase_su2"/>
</dbReference>
<dbReference type="AlphaFoldDB" id="A0AA52EI30"/>
<evidence type="ECO:0000256" key="1">
    <source>
        <dbReference type="ARBA" id="ARBA00004141"/>
    </source>
</evidence>
<feature type="domain" description="Cytochrome oxidase subunit II transmembrane region profile" evidence="19">
    <location>
        <begin position="27"/>
        <end position="122"/>
    </location>
</feature>
<feature type="signal peptide" evidence="17">
    <location>
        <begin position="1"/>
        <end position="22"/>
    </location>
</feature>
<keyword evidence="6 15" id="KW-0479">Metal-binding</keyword>
<dbReference type="GO" id="GO:0004129">
    <property type="term" value="F:cytochrome-c oxidase activity"/>
    <property type="evidence" value="ECO:0007669"/>
    <property type="project" value="UniProtKB-EC"/>
</dbReference>
<evidence type="ECO:0000256" key="15">
    <source>
        <dbReference type="RuleBase" id="RU004024"/>
    </source>
</evidence>
<comment type="subcellular location">
    <subcellularLocation>
        <location evidence="14">Cell membrane</location>
        <topology evidence="14">Multi-pass membrane protein</topology>
    </subcellularLocation>
    <subcellularLocation>
        <location evidence="1">Membrane</location>
        <topology evidence="1">Multi-pass membrane protein</topology>
    </subcellularLocation>
</comment>
<evidence type="ECO:0000256" key="3">
    <source>
        <dbReference type="ARBA" id="ARBA00022448"/>
    </source>
</evidence>
<evidence type="ECO:0000256" key="9">
    <source>
        <dbReference type="ARBA" id="ARBA00022989"/>
    </source>
</evidence>
<evidence type="ECO:0000256" key="11">
    <source>
        <dbReference type="ARBA" id="ARBA00023136"/>
    </source>
</evidence>
<reference evidence="20" key="1">
    <citation type="submission" date="2023-04" db="EMBL/GenBank/DDBJ databases">
        <title>Complete genome sequence of Temperatibacter marinus.</title>
        <authorList>
            <person name="Rong J.-C."/>
            <person name="Yi M.-L."/>
            <person name="Zhao Q."/>
        </authorList>
    </citation>
    <scope>NUCLEOTIDE SEQUENCE</scope>
    <source>
        <strain evidence="20">NBRC 110045</strain>
    </source>
</reference>
<evidence type="ECO:0000313" key="21">
    <source>
        <dbReference type="Proteomes" id="UP001268683"/>
    </source>
</evidence>
<evidence type="ECO:0000256" key="12">
    <source>
        <dbReference type="ARBA" id="ARBA00024688"/>
    </source>
</evidence>
<evidence type="ECO:0000256" key="13">
    <source>
        <dbReference type="ARBA" id="ARBA00047816"/>
    </source>
</evidence>
<dbReference type="GO" id="GO:0005886">
    <property type="term" value="C:plasma membrane"/>
    <property type="evidence" value="ECO:0007669"/>
    <property type="project" value="UniProtKB-SubCell"/>
</dbReference>
<feature type="transmembrane region" description="Helical" evidence="16">
    <location>
        <begin position="94"/>
        <end position="116"/>
    </location>
</feature>
<dbReference type="PRINTS" id="PR01166">
    <property type="entry name" value="CYCOXIDASEII"/>
</dbReference>
<dbReference type="InterPro" id="IPR002429">
    <property type="entry name" value="CcO_II-like_C"/>
</dbReference>
<dbReference type="PANTHER" id="PTHR22888:SF9">
    <property type="entry name" value="CYTOCHROME C OXIDASE SUBUNIT 2"/>
    <property type="match status" value="1"/>
</dbReference>
<dbReference type="Proteomes" id="UP001268683">
    <property type="component" value="Chromosome"/>
</dbReference>
<dbReference type="InterPro" id="IPR045187">
    <property type="entry name" value="CcO_II"/>
</dbReference>
<organism evidence="20 21">
    <name type="scientific">Temperatibacter marinus</name>
    <dbReference type="NCBI Taxonomy" id="1456591"/>
    <lineage>
        <taxon>Bacteria</taxon>
        <taxon>Pseudomonadati</taxon>
        <taxon>Pseudomonadota</taxon>
        <taxon>Alphaproteobacteria</taxon>
        <taxon>Kordiimonadales</taxon>
        <taxon>Temperatibacteraceae</taxon>
        <taxon>Temperatibacter</taxon>
    </lineage>
</organism>
<dbReference type="PROSITE" id="PS50857">
    <property type="entry name" value="COX2_CUA"/>
    <property type="match status" value="1"/>
</dbReference>
<feature type="transmembrane region" description="Helical" evidence="16">
    <location>
        <begin position="49"/>
        <end position="73"/>
    </location>
</feature>
<dbReference type="Gene3D" id="1.10.287.90">
    <property type="match status" value="1"/>
</dbReference>
<keyword evidence="9 16" id="KW-1133">Transmembrane helix</keyword>
<evidence type="ECO:0000256" key="4">
    <source>
        <dbReference type="ARBA" id="ARBA00022660"/>
    </source>
</evidence>
<dbReference type="Pfam" id="PF02790">
    <property type="entry name" value="COX2_TM"/>
    <property type="match status" value="1"/>
</dbReference>
<evidence type="ECO:0000256" key="17">
    <source>
        <dbReference type="SAM" id="SignalP"/>
    </source>
</evidence>
<gene>
    <name evidence="20" type="primary">coxB</name>
    <name evidence="20" type="ORF">QGN29_00870</name>
</gene>
<dbReference type="SUPFAM" id="SSF81464">
    <property type="entry name" value="Cytochrome c oxidase subunit II-like, transmembrane region"/>
    <property type="match status" value="1"/>
</dbReference>
<dbReference type="SUPFAM" id="SSF49503">
    <property type="entry name" value="Cupredoxins"/>
    <property type="match status" value="1"/>
</dbReference>
<sequence length="301" mass="33304">MLIKRLAAFLSVLSGLSFSALAETVGKPVEKGIWLPEPANQQAAEMFDFHWLLLIIITLITIFVFLLLVWIALRYNAKRNPESATFTHNTLLEVVWTAVPVLILAAIAVPSIKLLYFQDVVPETEFAINVTGNQWNWTYNYPDHSGIEFTSVIVPNAAFENNPEGSFDPNAKAQAEEEITDHLGFAATLNARLLDTNTRLVIPVNTAIKINLTASDVIHSWTVPRFGVKLDAVPGRLNATWVKVDKIGVFYGQCSELCGKDHAYMPIAVQVVSKEDFAKWVEHAKGLYAEGPVKATTALGR</sequence>